<feature type="compositionally biased region" description="Low complexity" evidence="1">
    <location>
        <begin position="204"/>
        <end position="217"/>
    </location>
</feature>
<dbReference type="InterPro" id="IPR046672">
    <property type="entry name" value="DUF6542"/>
</dbReference>
<gene>
    <name evidence="4" type="ORF">ACFQE5_06800</name>
</gene>
<dbReference type="RefSeq" id="WP_379583955.1">
    <property type="nucleotide sequence ID" value="NZ_JBHSQW010000014.1"/>
</dbReference>
<evidence type="ECO:0000313" key="4">
    <source>
        <dbReference type="EMBL" id="MFC5993915.1"/>
    </source>
</evidence>
<keyword evidence="2" id="KW-0812">Transmembrane</keyword>
<feature type="compositionally biased region" description="Low complexity" evidence="1">
    <location>
        <begin position="241"/>
        <end position="251"/>
    </location>
</feature>
<name>A0ABW1IZT2_9PSEU</name>
<feature type="transmembrane region" description="Helical" evidence="2">
    <location>
        <begin position="132"/>
        <end position="152"/>
    </location>
</feature>
<evidence type="ECO:0000256" key="1">
    <source>
        <dbReference type="SAM" id="MobiDB-lite"/>
    </source>
</evidence>
<dbReference type="Pfam" id="PF20177">
    <property type="entry name" value="DUF6542"/>
    <property type="match status" value="1"/>
</dbReference>
<feature type="transmembrane region" description="Helical" evidence="2">
    <location>
        <begin position="56"/>
        <end position="81"/>
    </location>
</feature>
<feature type="transmembrane region" description="Helical" evidence="2">
    <location>
        <begin position="93"/>
        <end position="112"/>
    </location>
</feature>
<proteinExistence type="predicted"/>
<feature type="region of interest" description="Disordered" evidence="1">
    <location>
        <begin position="1"/>
        <end position="20"/>
    </location>
</feature>
<feature type="compositionally biased region" description="Basic and acidic residues" evidence="1">
    <location>
        <begin position="220"/>
        <end position="240"/>
    </location>
</feature>
<reference evidence="5" key="1">
    <citation type="journal article" date="2019" name="Int. J. Syst. Evol. Microbiol.">
        <title>The Global Catalogue of Microorganisms (GCM) 10K type strain sequencing project: providing services to taxonomists for standard genome sequencing and annotation.</title>
        <authorList>
            <consortium name="The Broad Institute Genomics Platform"/>
            <consortium name="The Broad Institute Genome Sequencing Center for Infectious Disease"/>
            <person name="Wu L."/>
            <person name="Ma J."/>
        </authorList>
    </citation>
    <scope>NUCLEOTIDE SEQUENCE [LARGE SCALE GENOMIC DNA]</scope>
    <source>
        <strain evidence="5">CCM 8391</strain>
    </source>
</reference>
<feature type="region of interest" description="Disordered" evidence="1">
    <location>
        <begin position="161"/>
        <end position="257"/>
    </location>
</feature>
<evidence type="ECO:0000313" key="5">
    <source>
        <dbReference type="Proteomes" id="UP001596302"/>
    </source>
</evidence>
<accession>A0ABW1IZT2</accession>
<feature type="domain" description="DUF6542" evidence="3">
    <location>
        <begin position="34"/>
        <end position="154"/>
    </location>
</feature>
<keyword evidence="2" id="KW-1133">Transmembrane helix</keyword>
<comment type="caution">
    <text evidence="4">The sequence shown here is derived from an EMBL/GenBank/DDBJ whole genome shotgun (WGS) entry which is preliminary data.</text>
</comment>
<keyword evidence="5" id="KW-1185">Reference proteome</keyword>
<dbReference type="Proteomes" id="UP001596302">
    <property type="component" value="Unassembled WGS sequence"/>
</dbReference>
<keyword evidence="2" id="KW-0472">Membrane</keyword>
<organism evidence="4 5">
    <name type="scientific">Pseudonocardia hispaniensis</name>
    <dbReference type="NCBI Taxonomy" id="904933"/>
    <lineage>
        <taxon>Bacteria</taxon>
        <taxon>Bacillati</taxon>
        <taxon>Actinomycetota</taxon>
        <taxon>Actinomycetes</taxon>
        <taxon>Pseudonocardiales</taxon>
        <taxon>Pseudonocardiaceae</taxon>
        <taxon>Pseudonocardia</taxon>
    </lineage>
</organism>
<sequence>MTAPRSTAPGQKRPPASGGRWPMLERSALATVLGVPPLAAVGTALAFTTLGVLIDILRIGTVGLVFTICYFTGCVLAVAWVRRRSLFAPVVQPPLLIATVVPVVVWLVGAPGPGAGIAERLLLVGAPMINSFPMMATTTAVVAAIAVARILLQRIDVQRLDDSRPERPRHTAGADADRPVTPRPARTRRTQPARRTEPGDAAEGRGSTRGTTTGRSRAAPARDELRAAKRDSAGTIDRRGSAGARGAGRTSRSPRRY</sequence>
<evidence type="ECO:0000259" key="3">
    <source>
        <dbReference type="Pfam" id="PF20177"/>
    </source>
</evidence>
<dbReference type="EMBL" id="JBHSQW010000014">
    <property type="protein sequence ID" value="MFC5993915.1"/>
    <property type="molecule type" value="Genomic_DNA"/>
</dbReference>
<protein>
    <submittedName>
        <fullName evidence="4">DUF6542 domain-containing protein</fullName>
    </submittedName>
</protein>
<evidence type="ECO:0000256" key="2">
    <source>
        <dbReference type="SAM" id="Phobius"/>
    </source>
</evidence>